<keyword evidence="2" id="KW-1185">Reference proteome</keyword>
<sequence>MKLFKSGTLYSDRSNSYLYSATPNFNADLILPVPIPQLEMALLSSRIMPKLLVT</sequence>
<gene>
    <name evidence="1" type="ORF">DA73_0400000505</name>
</gene>
<reference evidence="1" key="2">
    <citation type="submission" date="2019-11" db="EMBL/GenBank/DDBJ databases">
        <title>Improved Assembly of Tolypothrix boutellei genome.</title>
        <authorList>
            <person name="Sarangi A.N."/>
            <person name="Mukherjee M."/>
            <person name="Ghosh S."/>
            <person name="Singh D."/>
            <person name="Das A."/>
            <person name="Kant S."/>
            <person name="Prusty A."/>
            <person name="Tripathy S."/>
        </authorList>
    </citation>
    <scope>NUCLEOTIDE SEQUENCE</scope>
    <source>
        <strain evidence="1">VB521301</strain>
    </source>
</reference>
<dbReference type="EMBL" id="JHEG04000001">
    <property type="protein sequence ID" value="KAF3884146.1"/>
    <property type="molecule type" value="Genomic_DNA"/>
</dbReference>
<proteinExistence type="predicted"/>
<organism evidence="1 2">
    <name type="scientific">Tolypothrix bouteillei VB521301</name>
    <dbReference type="NCBI Taxonomy" id="1479485"/>
    <lineage>
        <taxon>Bacteria</taxon>
        <taxon>Bacillati</taxon>
        <taxon>Cyanobacteriota</taxon>
        <taxon>Cyanophyceae</taxon>
        <taxon>Nostocales</taxon>
        <taxon>Tolypothrichaceae</taxon>
        <taxon>Tolypothrix</taxon>
    </lineage>
</organism>
<dbReference type="AlphaFoldDB" id="A0A8S9SW68"/>
<reference evidence="1" key="1">
    <citation type="journal article" date="2015" name="Genome Announc.">
        <title>Draft Genome Sequence of Tolypothrix boutellei Strain VB521301.</title>
        <authorList>
            <person name="Chandrababunaidu M.M."/>
            <person name="Singh D."/>
            <person name="Sen D."/>
            <person name="Bhan S."/>
            <person name="Das S."/>
            <person name="Gupta A."/>
            <person name="Adhikary S.P."/>
            <person name="Tripathy S."/>
        </authorList>
    </citation>
    <scope>NUCLEOTIDE SEQUENCE</scope>
    <source>
        <strain evidence="1">VB521301</strain>
    </source>
</reference>
<evidence type="ECO:0000313" key="2">
    <source>
        <dbReference type="Proteomes" id="UP000029738"/>
    </source>
</evidence>
<protein>
    <submittedName>
        <fullName evidence="1">Uncharacterized protein</fullName>
    </submittedName>
</protein>
<name>A0A8S9SW68_9CYAN</name>
<accession>A0A8S9SW68</accession>
<comment type="caution">
    <text evidence="1">The sequence shown here is derived from an EMBL/GenBank/DDBJ whole genome shotgun (WGS) entry which is preliminary data.</text>
</comment>
<dbReference type="Proteomes" id="UP000029738">
    <property type="component" value="Unassembled WGS sequence"/>
</dbReference>
<evidence type="ECO:0000313" key="1">
    <source>
        <dbReference type="EMBL" id="KAF3884146.1"/>
    </source>
</evidence>
<dbReference type="RefSeq" id="WP_167844589.1">
    <property type="nucleotide sequence ID" value="NZ_JHEG04000001.1"/>
</dbReference>